<dbReference type="GO" id="GO:0001664">
    <property type="term" value="F:G protein-coupled receptor binding"/>
    <property type="evidence" value="ECO:0007669"/>
    <property type="project" value="TreeGrafter"/>
</dbReference>
<feature type="region of interest" description="Disordered" evidence="9">
    <location>
        <begin position="627"/>
        <end position="678"/>
    </location>
</feature>
<comment type="caution">
    <text evidence="11">The sequence shown here is derived from an EMBL/GenBank/DDBJ whole genome shotgun (WGS) entry which is preliminary data.</text>
</comment>
<keyword evidence="3 7" id="KW-0547">Nucleotide-binding</keyword>
<gene>
    <name evidence="11" type="ORF">CCH79_00019585</name>
</gene>
<dbReference type="Gene3D" id="1.10.400.10">
    <property type="entry name" value="GI Alpha 1, domain 2-like"/>
    <property type="match status" value="1"/>
</dbReference>
<dbReference type="GO" id="GO:0005737">
    <property type="term" value="C:cytoplasm"/>
    <property type="evidence" value="ECO:0007669"/>
    <property type="project" value="TreeGrafter"/>
</dbReference>
<feature type="compositionally biased region" description="Basic and acidic residues" evidence="9">
    <location>
        <begin position="648"/>
        <end position="658"/>
    </location>
</feature>
<keyword evidence="12" id="KW-1185">Reference proteome</keyword>
<keyword evidence="6" id="KW-0807">Transducer</keyword>
<accession>A0A315UVQ4</accession>
<evidence type="ECO:0000256" key="10">
    <source>
        <dbReference type="SAM" id="SignalP"/>
    </source>
</evidence>
<dbReference type="Gene3D" id="3.40.50.300">
    <property type="entry name" value="P-loop containing nucleotide triphosphate hydrolases"/>
    <property type="match status" value="1"/>
</dbReference>
<dbReference type="InterPro" id="IPR011025">
    <property type="entry name" value="GproteinA_insert"/>
</dbReference>
<feature type="binding site" evidence="7">
    <location>
        <begin position="76"/>
        <end position="81"/>
    </location>
    <ligand>
        <name>GTP</name>
        <dbReference type="ChEBI" id="CHEBI:37565"/>
    </ligand>
</feature>
<dbReference type="PANTHER" id="PTHR10218">
    <property type="entry name" value="GTP-BINDING PROTEIN ALPHA SUBUNIT"/>
    <property type="match status" value="1"/>
</dbReference>
<dbReference type="EMBL" id="NHOQ01002580">
    <property type="protein sequence ID" value="PWA15688.1"/>
    <property type="molecule type" value="Genomic_DNA"/>
</dbReference>
<dbReference type="GO" id="GO:0046872">
    <property type="term" value="F:metal ion binding"/>
    <property type="evidence" value="ECO:0007669"/>
    <property type="project" value="UniProtKB-KW"/>
</dbReference>
<sequence>MAGSGPTGLIVTSLISGPVLVPAVPVEMGCLGGKTDEERLDEKAKREANKKIEKQLQKERQAYKATHRLLLLGAGESGKSTIVKQMRILHVDGFNAEEKQQKIQDIRKNVKDAIVVSLTGAQGHQGHEGHQGTIVSAMSALTPPVPLGNPGNQFRVDYIKSIAPLSDFDYTEVLLCPSAACRGRSQLSLRFWQDFFEHTQKLWEDDGIKACFERSNEYQLIDCAKYFLDRLDSVRKTDYTPTDQVRDQPIRLQLPLWLHLSLLLLQDLLRCRVLTSGIFETRFQVDKVNFHMFDVGGQRDERRKWIQCFNDVTAIIFVAASSSYNMVIREDNSTNRLRESLDLFRSIWTNRFLKTISVILFLNKQDVLADKILAGKSKLEDYFPEYNNYQVPPESVPDVGEDPKVTRAKFFIRDEFLRISTASADGKHYCYPHFTCAIDTENIRRVFNDCRDIIQRMHLRQYELLRQEIHLCGQTESVMGCPCLTLLTPTHVIGLSCGRGVGGAAGPGPEVKRVQSWMNSQQREEQQKQRRWISRAAAAADGFHRLTVWMFSCIVMNTIRLSYRNNLHSVCSPCGSDPVLRVFQSRLRPSSSDTELQRGACAVWVRLWAVWRAACVPPQSVRAGAKRGLLRSSSAAATQTTTVNNNRRPADRTARHAAADTPTGLGHGKSSLRPPRSLPLQDRAACALSSRSRPLKLRCEAAAPPLACLRVGAAAREARGPERAPRARSGAADGAAILFQRQIRHR</sequence>
<feature type="compositionally biased region" description="Low complexity" evidence="9">
    <location>
        <begin position="631"/>
        <end position="647"/>
    </location>
</feature>
<keyword evidence="4 8" id="KW-0460">Magnesium</keyword>
<dbReference type="FunFam" id="3.40.50.300:FF:006178">
    <property type="entry name" value="Guanine nucleotide-binding protein G(s) subunit alpha isoforms short"/>
    <property type="match status" value="1"/>
</dbReference>
<keyword evidence="5 7" id="KW-0342">GTP-binding</keyword>
<dbReference type="GO" id="GO:0003924">
    <property type="term" value="F:GTPase activity"/>
    <property type="evidence" value="ECO:0007669"/>
    <property type="project" value="InterPro"/>
</dbReference>
<dbReference type="PANTHER" id="PTHR10218:SF233">
    <property type="entry name" value="GUANINE NUCLEOTIDE-BINDING PROTEIN G(OLF) SUBUNIT ALPHA"/>
    <property type="match status" value="1"/>
</dbReference>
<feature type="binding site" evidence="8">
    <location>
        <position position="80"/>
    </location>
    <ligand>
        <name>Mg(2+)</name>
        <dbReference type="ChEBI" id="CHEBI:18420"/>
    </ligand>
</feature>
<feature type="binding site" evidence="7">
    <location>
        <begin position="269"/>
        <end position="275"/>
    </location>
    <ligand>
        <name>GTP</name>
        <dbReference type="ChEBI" id="CHEBI:37565"/>
    </ligand>
</feature>
<evidence type="ECO:0000313" key="11">
    <source>
        <dbReference type="EMBL" id="PWA15688.1"/>
    </source>
</evidence>
<feature type="binding site" evidence="7">
    <location>
        <position position="437"/>
    </location>
    <ligand>
        <name>GTP</name>
        <dbReference type="ChEBI" id="CHEBI:37565"/>
    </ligand>
</feature>
<evidence type="ECO:0000256" key="4">
    <source>
        <dbReference type="ARBA" id="ARBA00022842"/>
    </source>
</evidence>
<dbReference type="SUPFAM" id="SSF47895">
    <property type="entry name" value="Transducin (alpha subunit), insertion domain"/>
    <property type="match status" value="1"/>
</dbReference>
<evidence type="ECO:0000256" key="8">
    <source>
        <dbReference type="PIRSR" id="PIRSR601019-2"/>
    </source>
</evidence>
<evidence type="ECO:0000256" key="1">
    <source>
        <dbReference type="ARBA" id="ARBA00007172"/>
    </source>
</evidence>
<dbReference type="GO" id="GO:0005525">
    <property type="term" value="F:GTP binding"/>
    <property type="evidence" value="ECO:0007669"/>
    <property type="project" value="UniProtKB-KW"/>
</dbReference>
<dbReference type="CDD" id="cd00066">
    <property type="entry name" value="G-alpha"/>
    <property type="match status" value="1"/>
</dbReference>
<protein>
    <recommendedName>
        <fullName evidence="13">GNAS complex locus</fullName>
    </recommendedName>
</protein>
<dbReference type="PROSITE" id="PS51882">
    <property type="entry name" value="G_ALPHA"/>
    <property type="match status" value="1"/>
</dbReference>
<feature type="binding site" evidence="7">
    <location>
        <begin position="294"/>
        <end position="298"/>
    </location>
    <ligand>
        <name>GTP</name>
        <dbReference type="ChEBI" id="CHEBI:37565"/>
    </ligand>
</feature>
<evidence type="ECO:0000256" key="3">
    <source>
        <dbReference type="ARBA" id="ARBA00022741"/>
    </source>
</evidence>
<dbReference type="PRINTS" id="PR00318">
    <property type="entry name" value="GPROTEINA"/>
</dbReference>
<evidence type="ECO:0000256" key="6">
    <source>
        <dbReference type="ARBA" id="ARBA00023224"/>
    </source>
</evidence>
<keyword evidence="2 8" id="KW-0479">Metal-binding</keyword>
<dbReference type="FunFam" id="3.40.50.300:FF:000720">
    <property type="entry name" value="Guanine nucleotide-binding protein G(k) subunit alpha"/>
    <property type="match status" value="1"/>
</dbReference>
<reference evidence="11 12" key="1">
    <citation type="journal article" date="2018" name="G3 (Bethesda)">
        <title>A High-Quality Reference Genome for the Invasive Mosquitofish Gambusia affinis Using a Chicago Library.</title>
        <authorList>
            <person name="Hoffberg S.L."/>
            <person name="Troendle N.J."/>
            <person name="Glenn T.C."/>
            <person name="Mahmud O."/>
            <person name="Louha S."/>
            <person name="Chalopin D."/>
            <person name="Bennetzen J.L."/>
            <person name="Mauricio R."/>
        </authorList>
    </citation>
    <scope>NUCLEOTIDE SEQUENCE [LARGE SCALE GENOMIC DNA]</scope>
    <source>
        <strain evidence="11">NE01/NJP1002.9</strain>
        <tissue evidence="11">Muscle</tissue>
    </source>
</reference>
<dbReference type="GO" id="GO:0007191">
    <property type="term" value="P:adenylate cyclase-activating dopamine receptor signaling pathway"/>
    <property type="evidence" value="ECO:0007669"/>
    <property type="project" value="TreeGrafter"/>
</dbReference>
<feature type="binding site" evidence="8">
    <location>
        <position position="275"/>
    </location>
    <ligand>
        <name>Mg(2+)</name>
        <dbReference type="ChEBI" id="CHEBI:18420"/>
    </ligand>
</feature>
<dbReference type="Pfam" id="PF00503">
    <property type="entry name" value="G-alpha"/>
    <property type="match status" value="1"/>
</dbReference>
<dbReference type="SMART" id="SM00275">
    <property type="entry name" value="G_alpha"/>
    <property type="match status" value="1"/>
</dbReference>
<evidence type="ECO:0000256" key="2">
    <source>
        <dbReference type="ARBA" id="ARBA00022723"/>
    </source>
</evidence>
<dbReference type="Proteomes" id="UP000250572">
    <property type="component" value="Unassembled WGS sequence"/>
</dbReference>
<comment type="similarity">
    <text evidence="1">Belongs to the G-alpha family. G(s) subfamily.</text>
</comment>
<dbReference type="InterPro" id="IPR027417">
    <property type="entry name" value="P-loop_NTPase"/>
</dbReference>
<evidence type="ECO:0000313" key="12">
    <source>
        <dbReference type="Proteomes" id="UP000250572"/>
    </source>
</evidence>
<dbReference type="GO" id="GO:0007606">
    <property type="term" value="P:sensory perception of chemical stimulus"/>
    <property type="evidence" value="ECO:0007669"/>
    <property type="project" value="TreeGrafter"/>
</dbReference>
<evidence type="ECO:0008006" key="13">
    <source>
        <dbReference type="Google" id="ProtNLM"/>
    </source>
</evidence>
<keyword evidence="10" id="KW-0732">Signal</keyword>
<feature type="chain" id="PRO_5016454661" description="GNAS complex locus" evidence="10">
    <location>
        <begin position="24"/>
        <end position="746"/>
    </location>
</feature>
<evidence type="ECO:0000256" key="5">
    <source>
        <dbReference type="ARBA" id="ARBA00023134"/>
    </source>
</evidence>
<dbReference type="InterPro" id="IPR001019">
    <property type="entry name" value="Gprotein_alpha_su"/>
</dbReference>
<dbReference type="STRING" id="33528.ENSGAFP00000003735"/>
<dbReference type="GO" id="GO:0031683">
    <property type="term" value="F:G-protein beta/gamma-subunit complex binding"/>
    <property type="evidence" value="ECO:0007669"/>
    <property type="project" value="InterPro"/>
</dbReference>
<evidence type="ECO:0000256" key="7">
    <source>
        <dbReference type="PIRSR" id="PIRSR601019-1"/>
    </source>
</evidence>
<proteinExistence type="inferred from homology"/>
<dbReference type="SUPFAM" id="SSF52540">
    <property type="entry name" value="P-loop containing nucleoside triphosphate hydrolases"/>
    <property type="match status" value="1"/>
</dbReference>
<organism evidence="11 12">
    <name type="scientific">Gambusia affinis</name>
    <name type="common">Western mosquitofish</name>
    <name type="synonym">Heterandria affinis</name>
    <dbReference type="NCBI Taxonomy" id="33528"/>
    <lineage>
        <taxon>Eukaryota</taxon>
        <taxon>Metazoa</taxon>
        <taxon>Chordata</taxon>
        <taxon>Craniata</taxon>
        <taxon>Vertebrata</taxon>
        <taxon>Euteleostomi</taxon>
        <taxon>Actinopterygii</taxon>
        <taxon>Neopterygii</taxon>
        <taxon>Teleostei</taxon>
        <taxon>Neoteleostei</taxon>
        <taxon>Acanthomorphata</taxon>
        <taxon>Ovalentaria</taxon>
        <taxon>Atherinomorphae</taxon>
        <taxon>Cyprinodontiformes</taxon>
        <taxon>Poeciliidae</taxon>
        <taxon>Poeciliinae</taxon>
        <taxon>Gambusia</taxon>
    </lineage>
</organism>
<feature type="binding site" evidence="7">
    <location>
        <begin position="363"/>
        <end position="366"/>
    </location>
    <ligand>
        <name>GTP</name>
        <dbReference type="ChEBI" id="CHEBI:37565"/>
    </ligand>
</feature>
<name>A0A315UVQ4_GAMAF</name>
<dbReference type="GO" id="GO:0005834">
    <property type="term" value="C:heterotrimeric G-protein complex"/>
    <property type="evidence" value="ECO:0007669"/>
    <property type="project" value="TreeGrafter"/>
</dbReference>
<feature type="signal peptide" evidence="10">
    <location>
        <begin position="1"/>
        <end position="23"/>
    </location>
</feature>
<evidence type="ECO:0000256" key="9">
    <source>
        <dbReference type="SAM" id="MobiDB-lite"/>
    </source>
</evidence>
<dbReference type="AlphaFoldDB" id="A0A315UVQ4"/>